<dbReference type="SMART" id="SM00935">
    <property type="entry name" value="OmpH"/>
    <property type="match status" value="1"/>
</dbReference>
<dbReference type="Proteomes" id="UP000606463">
    <property type="component" value="Unassembled WGS sequence"/>
</dbReference>
<proteinExistence type="inferred from homology"/>
<dbReference type="InterPro" id="IPR005632">
    <property type="entry name" value="Chaperone_Skp"/>
</dbReference>
<keyword evidence="3" id="KW-0175">Coiled coil</keyword>
<dbReference type="InterPro" id="IPR024930">
    <property type="entry name" value="Skp_dom_sf"/>
</dbReference>
<reference evidence="4" key="1">
    <citation type="journal article" date="2020" name="ISME J.">
        <title>Gammaproteobacteria mediating utilization of methyl-, sulfur- and petroleum organic compounds in deep ocean hydrothermal plumes.</title>
        <authorList>
            <person name="Zhou Z."/>
            <person name="Liu Y."/>
            <person name="Pan J."/>
            <person name="Cron B.R."/>
            <person name="Toner B.M."/>
            <person name="Anantharaman K."/>
            <person name="Breier J.A."/>
            <person name="Dick G.J."/>
            <person name="Li M."/>
        </authorList>
    </citation>
    <scope>NUCLEOTIDE SEQUENCE</scope>
    <source>
        <strain evidence="4">SZUA-1501</strain>
    </source>
</reference>
<evidence type="ECO:0000256" key="1">
    <source>
        <dbReference type="ARBA" id="ARBA00009091"/>
    </source>
</evidence>
<name>A0A9D1CFE2_AQUAO</name>
<dbReference type="SUPFAM" id="SSF111384">
    <property type="entry name" value="OmpH-like"/>
    <property type="match status" value="1"/>
</dbReference>
<evidence type="ECO:0000256" key="2">
    <source>
        <dbReference type="ARBA" id="ARBA00022729"/>
    </source>
</evidence>
<accession>A0A9D1CFE2</accession>
<dbReference type="GO" id="GO:0005829">
    <property type="term" value="C:cytosol"/>
    <property type="evidence" value="ECO:0007669"/>
    <property type="project" value="TreeGrafter"/>
</dbReference>
<evidence type="ECO:0000313" key="5">
    <source>
        <dbReference type="Proteomes" id="UP000606463"/>
    </source>
</evidence>
<dbReference type="GO" id="GO:0050821">
    <property type="term" value="P:protein stabilization"/>
    <property type="evidence" value="ECO:0007669"/>
    <property type="project" value="TreeGrafter"/>
</dbReference>
<evidence type="ECO:0000256" key="3">
    <source>
        <dbReference type="SAM" id="Coils"/>
    </source>
</evidence>
<dbReference type="GO" id="GO:0051082">
    <property type="term" value="F:unfolded protein binding"/>
    <property type="evidence" value="ECO:0007669"/>
    <property type="project" value="InterPro"/>
</dbReference>
<protein>
    <submittedName>
        <fullName evidence="4">OmpH family outer membrane protein</fullName>
    </submittedName>
</protein>
<dbReference type="Gene3D" id="3.30.910.20">
    <property type="entry name" value="Skp domain"/>
    <property type="match status" value="1"/>
</dbReference>
<dbReference type="Pfam" id="PF03938">
    <property type="entry name" value="OmpH"/>
    <property type="match status" value="1"/>
</dbReference>
<dbReference type="PANTHER" id="PTHR35089">
    <property type="entry name" value="CHAPERONE PROTEIN SKP"/>
    <property type="match status" value="1"/>
</dbReference>
<dbReference type="EMBL" id="DQVE01000045">
    <property type="protein sequence ID" value="HIP98544.1"/>
    <property type="molecule type" value="Genomic_DNA"/>
</dbReference>
<gene>
    <name evidence="4" type="ORF">EYH37_04180</name>
</gene>
<dbReference type="PANTHER" id="PTHR35089:SF1">
    <property type="entry name" value="CHAPERONE PROTEIN SKP"/>
    <property type="match status" value="1"/>
</dbReference>
<feature type="coiled-coil region" evidence="3">
    <location>
        <begin position="32"/>
        <end position="112"/>
    </location>
</feature>
<evidence type="ECO:0000313" key="4">
    <source>
        <dbReference type="EMBL" id="HIP98544.1"/>
    </source>
</evidence>
<organism evidence="4 5">
    <name type="scientific">Aquifex aeolicus</name>
    <dbReference type="NCBI Taxonomy" id="63363"/>
    <lineage>
        <taxon>Bacteria</taxon>
        <taxon>Pseudomonadati</taxon>
        <taxon>Aquificota</taxon>
        <taxon>Aquificia</taxon>
        <taxon>Aquificales</taxon>
        <taxon>Aquificaceae</taxon>
        <taxon>Aquifex</taxon>
    </lineage>
</organism>
<dbReference type="AlphaFoldDB" id="A0A9D1CFE2"/>
<comment type="caution">
    <text evidence="4">The sequence shown here is derived from an EMBL/GenBank/DDBJ whole genome shotgun (WGS) entry which is preliminary data.</text>
</comment>
<comment type="similarity">
    <text evidence="1">Belongs to the Skp family.</text>
</comment>
<sequence length="176" mass="20367">MKKLLQTFLVLSTVGVFTSYGVDFVCVNGDKLLKESEYAQKLKKEVEKKREKFTENFQEKARQLVKRIRELQNELSSGMLNDEAKREKQKELIKLQQELQMLQITIQQELRKYITFQLKKLDTLTKSALKALAKVKGFKVASDCNALLYYDPSVDITDEVAKVLDQLAEEAKVENK</sequence>
<keyword evidence="2" id="KW-0732">Signal</keyword>